<reference evidence="4 5" key="1">
    <citation type="journal article" date="2017" name="Curr. Biol.">
        <title>The Evolution of Venom by Co-option of Single-Copy Genes.</title>
        <authorList>
            <person name="Martinson E.O."/>
            <person name="Mrinalini"/>
            <person name="Kelkar Y.D."/>
            <person name="Chang C.H."/>
            <person name="Werren J.H."/>
        </authorList>
    </citation>
    <scope>NUCLEOTIDE SEQUENCE [LARGE SCALE GENOMIC DNA]</scope>
    <source>
        <strain evidence="4 5">Alberta</strain>
        <tissue evidence="4">Whole body</tissue>
    </source>
</reference>
<dbReference type="AlphaFoldDB" id="A0A232EFM1"/>
<dbReference type="CDD" id="cd22055">
    <property type="entry name" value="NAC_BTF3"/>
    <property type="match status" value="1"/>
</dbReference>
<keyword evidence="5" id="KW-1185">Reference proteome</keyword>
<name>A0A232EFM1_9HYME</name>
<protein>
    <recommendedName>
        <fullName evidence="2">Transcription factor BTF3</fullName>
    </recommendedName>
</protein>
<sequence length="266" mass="29098">MSAHTNTSIFLCVFSRRSLGPTTEHVFGSLSDRRCRAHRTESPFIRATVVPPSLRASRRIVCFFLALVQSKLVPRHLDIIMNPEKLKKLQAQVRIGGKGTPRRKKKVVHTTNATDDKKLQSCLKKLSVNTIPGIEEVNMIKDDGTVIHFNNPKAQASLSANTFAITGHGENKQITEMLPGILSQLGPEGLTQLKRLASTVAGSGVSKAALEEDDEVPDLVENFDEASKEEVALKKEADEALVAEDKKEAAKVAEESKDAPLAKQEV</sequence>
<comment type="caution">
    <text evidence="4">The sequence shown here is derived from an EMBL/GenBank/DDBJ whole genome shotgun (WGS) entry which is preliminary data.</text>
</comment>
<proteinExistence type="inferred from homology"/>
<dbReference type="Proteomes" id="UP000215335">
    <property type="component" value="Unassembled WGS sequence"/>
</dbReference>
<dbReference type="InterPro" id="IPR002715">
    <property type="entry name" value="Nas_poly-pep-assoc_cplx_dom"/>
</dbReference>
<dbReference type="OrthoDB" id="8033832at2759"/>
<dbReference type="Pfam" id="PF01849">
    <property type="entry name" value="NAC"/>
    <property type="match status" value="1"/>
</dbReference>
<dbReference type="Gene3D" id="2.20.70.30">
    <property type="entry name" value="Nascent polypeptide-associated complex domain"/>
    <property type="match status" value="1"/>
</dbReference>
<dbReference type="InterPro" id="IPR038187">
    <property type="entry name" value="NAC_A/B_dom_sf"/>
</dbReference>
<evidence type="ECO:0000259" key="3">
    <source>
        <dbReference type="PROSITE" id="PS51151"/>
    </source>
</evidence>
<evidence type="ECO:0000313" key="4">
    <source>
        <dbReference type="EMBL" id="OXU17143.1"/>
    </source>
</evidence>
<evidence type="ECO:0000256" key="2">
    <source>
        <dbReference type="RuleBase" id="RU361272"/>
    </source>
</evidence>
<dbReference type="FunFam" id="2.20.70.30:FF:000001">
    <property type="entry name" value="Transcription factor BTF3 homolog"/>
    <property type="match status" value="1"/>
</dbReference>
<organism evidence="4 5">
    <name type="scientific">Trichomalopsis sarcophagae</name>
    <dbReference type="NCBI Taxonomy" id="543379"/>
    <lineage>
        <taxon>Eukaryota</taxon>
        <taxon>Metazoa</taxon>
        <taxon>Ecdysozoa</taxon>
        <taxon>Arthropoda</taxon>
        <taxon>Hexapoda</taxon>
        <taxon>Insecta</taxon>
        <taxon>Pterygota</taxon>
        <taxon>Neoptera</taxon>
        <taxon>Endopterygota</taxon>
        <taxon>Hymenoptera</taxon>
        <taxon>Apocrita</taxon>
        <taxon>Proctotrupomorpha</taxon>
        <taxon>Chalcidoidea</taxon>
        <taxon>Pteromalidae</taxon>
        <taxon>Pteromalinae</taxon>
        <taxon>Trichomalopsis</taxon>
    </lineage>
</organism>
<dbReference type="PROSITE" id="PS51151">
    <property type="entry name" value="NAC_AB"/>
    <property type="match status" value="1"/>
</dbReference>
<evidence type="ECO:0000313" key="5">
    <source>
        <dbReference type="Proteomes" id="UP000215335"/>
    </source>
</evidence>
<evidence type="ECO:0000256" key="1">
    <source>
        <dbReference type="ARBA" id="ARBA00005296"/>
    </source>
</evidence>
<comment type="similarity">
    <text evidence="1 2">Belongs to the NAC-beta family.</text>
</comment>
<feature type="domain" description="NAC-A/B" evidence="3">
    <location>
        <begin position="113"/>
        <end position="178"/>
    </location>
</feature>
<dbReference type="EMBL" id="NNAY01004979">
    <property type="protein sequence ID" value="OXU17143.1"/>
    <property type="molecule type" value="Genomic_DNA"/>
</dbReference>
<dbReference type="InterPro" id="IPR039370">
    <property type="entry name" value="BTF3"/>
</dbReference>
<accession>A0A232EFM1</accession>
<gene>
    <name evidence="4" type="ORF">TSAR_012138</name>
</gene>
<dbReference type="STRING" id="543379.A0A232EFM1"/>
<dbReference type="SMART" id="SM01407">
    <property type="entry name" value="NAC"/>
    <property type="match status" value="1"/>
</dbReference>
<dbReference type="PANTHER" id="PTHR10351">
    <property type="entry name" value="TRANSCRIPTION FACTOR BTF3 FAMILY MEMBER"/>
    <property type="match status" value="1"/>
</dbReference>